<protein>
    <recommendedName>
        <fullName evidence="3">HTH CENPB-type domain-containing protein</fullName>
    </recommendedName>
</protein>
<feature type="region of interest" description="Disordered" evidence="2">
    <location>
        <begin position="276"/>
        <end position="306"/>
    </location>
</feature>
<evidence type="ECO:0000259" key="3">
    <source>
        <dbReference type="PROSITE" id="PS51253"/>
    </source>
</evidence>
<dbReference type="InterPro" id="IPR009057">
    <property type="entry name" value="Homeodomain-like_sf"/>
</dbReference>
<proteinExistence type="predicted"/>
<evidence type="ECO:0000256" key="2">
    <source>
        <dbReference type="SAM" id="MobiDB-lite"/>
    </source>
</evidence>
<evidence type="ECO:0000313" key="4">
    <source>
        <dbReference type="EMBL" id="OSX56898.1"/>
    </source>
</evidence>
<organism evidence="4 5">
    <name type="scientific">Postia placenta MAD-698-R-SB12</name>
    <dbReference type="NCBI Taxonomy" id="670580"/>
    <lineage>
        <taxon>Eukaryota</taxon>
        <taxon>Fungi</taxon>
        <taxon>Dikarya</taxon>
        <taxon>Basidiomycota</taxon>
        <taxon>Agaricomycotina</taxon>
        <taxon>Agaricomycetes</taxon>
        <taxon>Polyporales</taxon>
        <taxon>Adustoporiaceae</taxon>
        <taxon>Rhodonia</taxon>
    </lineage>
</organism>
<feature type="region of interest" description="Disordered" evidence="2">
    <location>
        <begin position="1"/>
        <end position="22"/>
    </location>
</feature>
<reference evidence="4 5" key="1">
    <citation type="submission" date="2017-04" db="EMBL/GenBank/DDBJ databases">
        <title>Genome Sequence of the Model Brown-Rot Fungus Postia placenta SB12.</title>
        <authorList>
            <consortium name="DOE Joint Genome Institute"/>
            <person name="Gaskell J."/>
            <person name="Kersten P."/>
            <person name="Larrondo L.F."/>
            <person name="Canessa P."/>
            <person name="Martinez D."/>
            <person name="Hibbett D."/>
            <person name="Schmoll M."/>
            <person name="Kubicek C.P."/>
            <person name="Martinez A.T."/>
            <person name="Yadav J."/>
            <person name="Master E."/>
            <person name="Magnuson J.K."/>
            <person name="James T."/>
            <person name="Yaver D."/>
            <person name="Berka R."/>
            <person name="Labutti K."/>
            <person name="Lipzen A."/>
            <person name="Aerts A."/>
            <person name="Barry K."/>
            <person name="Henrissat B."/>
            <person name="Blanchette R."/>
            <person name="Grigoriev I."/>
            <person name="Cullen D."/>
        </authorList>
    </citation>
    <scope>NUCLEOTIDE SEQUENCE [LARGE SCALE GENOMIC DNA]</scope>
    <source>
        <strain evidence="4 5">MAD-698-R-SB12</strain>
    </source>
</reference>
<keyword evidence="5" id="KW-1185">Reference proteome</keyword>
<dbReference type="PROSITE" id="PS51253">
    <property type="entry name" value="HTH_CENPB"/>
    <property type="match status" value="1"/>
</dbReference>
<dbReference type="OrthoDB" id="125347at2759"/>
<accession>A0A1X6MKQ8</accession>
<dbReference type="STRING" id="670580.A0A1X6MKQ8"/>
<dbReference type="GeneID" id="36332247"/>
<dbReference type="InterPro" id="IPR006600">
    <property type="entry name" value="HTH_CenpB_DNA-bd_dom"/>
</dbReference>
<dbReference type="Gene3D" id="1.10.10.60">
    <property type="entry name" value="Homeodomain-like"/>
    <property type="match status" value="2"/>
</dbReference>
<dbReference type="RefSeq" id="XP_024333692.1">
    <property type="nucleotide sequence ID" value="XM_024487298.1"/>
</dbReference>
<sequence>MPRKTSSANTPSKPAWKRKRARVSTLMRREICTYKRDHPNATHEAIGRIFKVARTTVGRTLKDKASLRRFGNLESNLKRWANRRFFEKKLITDKDIIAEAKEIRERSDSTVKGVFKASKTWLKNFKRYEGIAKEVIFSDAQIYEWSGAFGFLGSTDPHPACRMAADILSRYPGNLDVLHDPNYTPPAVSDLYPKQVDHHVVDLAELSAMISRTPTPEPEPSTVTECVPERIVHSTVDPIAFAAGISRIPTPDPLAESPVAAVYPVLAFATTISRTPSPDLHMMSERHQADPSPGPDAVLVGHPGEE</sequence>
<dbReference type="GO" id="GO:0003677">
    <property type="term" value="F:DNA binding"/>
    <property type="evidence" value="ECO:0007669"/>
    <property type="project" value="UniProtKB-KW"/>
</dbReference>
<feature type="domain" description="HTH CENPB-type" evidence="3">
    <location>
        <begin position="61"/>
        <end position="135"/>
    </location>
</feature>
<dbReference type="Pfam" id="PF03221">
    <property type="entry name" value="HTH_Tnp_Tc5"/>
    <property type="match status" value="1"/>
</dbReference>
<dbReference type="SUPFAM" id="SSF46689">
    <property type="entry name" value="Homeodomain-like"/>
    <property type="match status" value="1"/>
</dbReference>
<dbReference type="AlphaFoldDB" id="A0A1X6MKQ8"/>
<keyword evidence="1" id="KW-0238">DNA-binding</keyword>
<evidence type="ECO:0000256" key="1">
    <source>
        <dbReference type="ARBA" id="ARBA00023125"/>
    </source>
</evidence>
<name>A0A1X6MKQ8_9APHY</name>
<dbReference type="Proteomes" id="UP000194127">
    <property type="component" value="Unassembled WGS sequence"/>
</dbReference>
<dbReference type="EMBL" id="KZ110610">
    <property type="protein sequence ID" value="OSX56898.1"/>
    <property type="molecule type" value="Genomic_DNA"/>
</dbReference>
<feature type="compositionally biased region" description="Polar residues" evidence="2">
    <location>
        <begin position="1"/>
        <end position="12"/>
    </location>
</feature>
<evidence type="ECO:0000313" key="5">
    <source>
        <dbReference type="Proteomes" id="UP000194127"/>
    </source>
</evidence>
<gene>
    <name evidence="4" type="ORF">POSPLADRAFT_1158253</name>
</gene>